<organism evidence="2">
    <name type="scientific">mine drainage metagenome</name>
    <dbReference type="NCBI Taxonomy" id="410659"/>
    <lineage>
        <taxon>unclassified sequences</taxon>
        <taxon>metagenomes</taxon>
        <taxon>ecological metagenomes</taxon>
    </lineage>
</organism>
<keyword evidence="1" id="KW-0472">Membrane</keyword>
<comment type="caution">
    <text evidence="2">The sequence shown here is derived from an EMBL/GenBank/DDBJ whole genome shotgun (WGS) entry which is preliminary data.</text>
</comment>
<accession>A0A1J5RQD2</accession>
<dbReference type="EMBL" id="MLJW01000125">
    <property type="protein sequence ID" value="OIQ97937.1"/>
    <property type="molecule type" value="Genomic_DNA"/>
</dbReference>
<reference evidence="2" key="1">
    <citation type="submission" date="2016-10" db="EMBL/GenBank/DDBJ databases">
        <title>Sequence of Gallionella enrichment culture.</title>
        <authorList>
            <person name="Poehlein A."/>
            <person name="Muehling M."/>
            <person name="Daniel R."/>
        </authorList>
    </citation>
    <scope>NUCLEOTIDE SEQUENCE</scope>
</reference>
<evidence type="ECO:0000313" key="2">
    <source>
        <dbReference type="EMBL" id="OIQ97937.1"/>
    </source>
</evidence>
<keyword evidence="1" id="KW-1133">Transmembrane helix</keyword>
<name>A0A1J5RQD2_9ZZZZ</name>
<dbReference type="AlphaFoldDB" id="A0A1J5RQD2"/>
<protein>
    <submittedName>
        <fullName evidence="2">Uncharacterized protein</fullName>
    </submittedName>
</protein>
<keyword evidence="1" id="KW-0812">Transmembrane</keyword>
<sequence length="191" mass="22506">MLGNQVYITIEYYLIFLVLALLCISIYAGKKYKIKFLYPIIMATTILNIFTGIFYFIHSSDKEERQFFESAKKISKWKDERQTSEEYQLAAYISDITDETHKILMDDAAAYKIMAHLRSLKNVISPINNNFITVVENPRSGARFICVAKSENELRSFTVLNDYNIHQMELRKEFHPLLMYETKNWAIYKII</sequence>
<feature type="transmembrane region" description="Helical" evidence="1">
    <location>
        <begin position="12"/>
        <end position="29"/>
    </location>
</feature>
<gene>
    <name evidence="2" type="ORF">GALL_199860</name>
</gene>
<proteinExistence type="predicted"/>
<evidence type="ECO:0000256" key="1">
    <source>
        <dbReference type="SAM" id="Phobius"/>
    </source>
</evidence>
<feature type="transmembrane region" description="Helical" evidence="1">
    <location>
        <begin position="36"/>
        <end position="57"/>
    </location>
</feature>